<reference evidence="1 2" key="1">
    <citation type="submission" date="2019-04" db="EMBL/GenBank/DDBJ databases">
        <title>Sphingomonas psychrotolerans sp. nov., isolated from soil in the Tianshan Mountains, Xinjiang, China.</title>
        <authorList>
            <person name="Luo Y."/>
            <person name="Sheng H."/>
        </authorList>
    </citation>
    <scope>NUCLEOTIDE SEQUENCE [LARGE SCALE GENOMIC DNA]</scope>
    <source>
        <strain evidence="1 2">ZFGT-11</strain>
    </source>
</reference>
<dbReference type="EMBL" id="SRXT01000002">
    <property type="protein sequence ID" value="TGX54786.1"/>
    <property type="molecule type" value="Genomic_DNA"/>
</dbReference>
<dbReference type="SUPFAM" id="SSF52540">
    <property type="entry name" value="P-loop containing nucleoside triphosphate hydrolases"/>
    <property type="match status" value="1"/>
</dbReference>
<dbReference type="AlphaFoldDB" id="A0A4S1XI86"/>
<dbReference type="Gene3D" id="3.40.50.300">
    <property type="entry name" value="P-loop containing nucleotide triphosphate hydrolases"/>
    <property type="match status" value="1"/>
</dbReference>
<sequence length="197" mass="21366">MSLRRAPKACRFASSPCCNMCSCILVFGVSGVGKTTACENYVARHPGFLFVSASALLKSIQAASAEELRTAKREQIIENQALLPDALKRYRLGRRNHRILLDAHAVIDNDRALVEVPVSVIGALEPTLLVLLEATPAEIAKRRSADARPRPLRDLQAIAREITAERTAVEAYGVQLGLDVAVATVGPHFSLDDILGR</sequence>
<dbReference type="Pfam" id="PF13207">
    <property type="entry name" value="AAA_17"/>
    <property type="match status" value="1"/>
</dbReference>
<accession>A0A4S1XI86</accession>
<dbReference type="Proteomes" id="UP000306147">
    <property type="component" value="Unassembled WGS sequence"/>
</dbReference>
<comment type="caution">
    <text evidence="1">The sequence shown here is derived from an EMBL/GenBank/DDBJ whole genome shotgun (WGS) entry which is preliminary data.</text>
</comment>
<name>A0A4S1XI86_9SPHN</name>
<evidence type="ECO:0000313" key="2">
    <source>
        <dbReference type="Proteomes" id="UP000306147"/>
    </source>
</evidence>
<keyword evidence="2" id="KW-1185">Reference proteome</keyword>
<protein>
    <recommendedName>
        <fullName evidence="3">Adenylate kinase</fullName>
    </recommendedName>
</protein>
<evidence type="ECO:0008006" key="3">
    <source>
        <dbReference type="Google" id="ProtNLM"/>
    </source>
</evidence>
<evidence type="ECO:0000313" key="1">
    <source>
        <dbReference type="EMBL" id="TGX54786.1"/>
    </source>
</evidence>
<gene>
    <name evidence="1" type="ORF">E5A73_04845</name>
</gene>
<proteinExistence type="predicted"/>
<dbReference type="InterPro" id="IPR027417">
    <property type="entry name" value="P-loop_NTPase"/>
</dbReference>
<organism evidence="1 2">
    <name type="scientific">Sphingomonas gei</name>
    <dbReference type="NCBI Taxonomy" id="1395960"/>
    <lineage>
        <taxon>Bacteria</taxon>
        <taxon>Pseudomonadati</taxon>
        <taxon>Pseudomonadota</taxon>
        <taxon>Alphaproteobacteria</taxon>
        <taxon>Sphingomonadales</taxon>
        <taxon>Sphingomonadaceae</taxon>
        <taxon>Sphingomonas</taxon>
    </lineage>
</organism>
<dbReference type="OrthoDB" id="7585185at2"/>